<gene>
    <name evidence="1" type="ORF">L211DRAFT_834860</name>
</gene>
<keyword evidence="2" id="KW-1185">Reference proteome</keyword>
<dbReference type="Proteomes" id="UP000267821">
    <property type="component" value="Unassembled WGS sequence"/>
</dbReference>
<reference evidence="1 2" key="1">
    <citation type="journal article" date="2018" name="Nat. Ecol. Evol.">
        <title>Pezizomycetes genomes reveal the molecular basis of ectomycorrhizal truffle lifestyle.</title>
        <authorList>
            <person name="Murat C."/>
            <person name="Payen T."/>
            <person name="Noel B."/>
            <person name="Kuo A."/>
            <person name="Morin E."/>
            <person name="Chen J."/>
            <person name="Kohler A."/>
            <person name="Krizsan K."/>
            <person name="Balestrini R."/>
            <person name="Da Silva C."/>
            <person name="Montanini B."/>
            <person name="Hainaut M."/>
            <person name="Levati E."/>
            <person name="Barry K.W."/>
            <person name="Belfiori B."/>
            <person name="Cichocki N."/>
            <person name="Clum A."/>
            <person name="Dockter R.B."/>
            <person name="Fauchery L."/>
            <person name="Guy J."/>
            <person name="Iotti M."/>
            <person name="Le Tacon F."/>
            <person name="Lindquist E.A."/>
            <person name="Lipzen A."/>
            <person name="Malagnac F."/>
            <person name="Mello A."/>
            <person name="Molinier V."/>
            <person name="Miyauchi S."/>
            <person name="Poulain J."/>
            <person name="Riccioni C."/>
            <person name="Rubini A."/>
            <person name="Sitrit Y."/>
            <person name="Splivallo R."/>
            <person name="Traeger S."/>
            <person name="Wang M."/>
            <person name="Zifcakova L."/>
            <person name="Wipf D."/>
            <person name="Zambonelli A."/>
            <person name="Paolocci F."/>
            <person name="Nowrousian M."/>
            <person name="Ottonello S."/>
            <person name="Baldrian P."/>
            <person name="Spatafora J.W."/>
            <person name="Henrissat B."/>
            <person name="Nagy L.G."/>
            <person name="Aury J.M."/>
            <person name="Wincker P."/>
            <person name="Grigoriev I.V."/>
            <person name="Bonfante P."/>
            <person name="Martin F.M."/>
        </authorList>
    </citation>
    <scope>NUCLEOTIDE SEQUENCE [LARGE SCALE GENOMIC DNA]</scope>
    <source>
        <strain evidence="1 2">ATCC MYA-4762</strain>
    </source>
</reference>
<dbReference type="AlphaFoldDB" id="A0A3N4LWL5"/>
<organism evidence="1 2">
    <name type="scientific">Terfezia boudieri ATCC MYA-4762</name>
    <dbReference type="NCBI Taxonomy" id="1051890"/>
    <lineage>
        <taxon>Eukaryota</taxon>
        <taxon>Fungi</taxon>
        <taxon>Dikarya</taxon>
        <taxon>Ascomycota</taxon>
        <taxon>Pezizomycotina</taxon>
        <taxon>Pezizomycetes</taxon>
        <taxon>Pezizales</taxon>
        <taxon>Pezizaceae</taxon>
        <taxon>Terfezia</taxon>
    </lineage>
</organism>
<dbReference type="InParanoid" id="A0A3N4LWL5"/>
<sequence length="57" mass="6539">MQLMFSSPLDLVFFSAFQHNNSLEIDTASRLGRSEIAKHNLLQFLKPARKATFSNRI</sequence>
<accession>A0A3N4LWL5</accession>
<dbReference type="EMBL" id="ML121532">
    <property type="protein sequence ID" value="RPB27200.1"/>
    <property type="molecule type" value="Genomic_DNA"/>
</dbReference>
<evidence type="ECO:0000313" key="2">
    <source>
        <dbReference type="Proteomes" id="UP000267821"/>
    </source>
</evidence>
<protein>
    <submittedName>
        <fullName evidence="1">Uncharacterized protein</fullName>
    </submittedName>
</protein>
<evidence type="ECO:0000313" key="1">
    <source>
        <dbReference type="EMBL" id="RPB27200.1"/>
    </source>
</evidence>
<proteinExistence type="predicted"/>
<name>A0A3N4LWL5_9PEZI</name>